<feature type="domain" description="GIY-YIG" evidence="3">
    <location>
        <begin position="266"/>
        <end position="349"/>
    </location>
</feature>
<dbReference type="FunFam" id="3.30.420.10:FF:000045">
    <property type="entry name" value="3'-5' exonuclease DinG"/>
    <property type="match status" value="1"/>
</dbReference>
<dbReference type="NCBIfam" id="NF005905">
    <property type="entry name" value="PRK07883.1-3"/>
    <property type="match status" value="1"/>
</dbReference>
<dbReference type="NCBIfam" id="TIGR00573">
    <property type="entry name" value="dnaq"/>
    <property type="match status" value="1"/>
</dbReference>
<dbReference type="InterPro" id="IPR035901">
    <property type="entry name" value="GIY-YIG_endonuc_sf"/>
</dbReference>
<dbReference type="SUPFAM" id="SSF53098">
    <property type="entry name" value="Ribonuclease H-like"/>
    <property type="match status" value="1"/>
</dbReference>
<dbReference type="SMART" id="SM00479">
    <property type="entry name" value="EXOIII"/>
    <property type="match status" value="1"/>
</dbReference>
<evidence type="ECO:0000256" key="1">
    <source>
        <dbReference type="ARBA" id="ARBA00022839"/>
    </source>
</evidence>
<dbReference type="GO" id="GO:0003887">
    <property type="term" value="F:DNA-directed DNA polymerase activity"/>
    <property type="evidence" value="ECO:0007669"/>
    <property type="project" value="InterPro"/>
</dbReference>
<dbReference type="SMART" id="SM00465">
    <property type="entry name" value="GIYc"/>
    <property type="match status" value="1"/>
</dbReference>
<keyword evidence="1" id="KW-0540">Nuclease</keyword>
<dbReference type="InterPro" id="IPR047296">
    <property type="entry name" value="GIY-YIG_UvrC_Cho"/>
</dbReference>
<dbReference type="InterPro" id="IPR013520">
    <property type="entry name" value="Ribonucl_H"/>
</dbReference>
<dbReference type="EMBL" id="CP031442">
    <property type="protein sequence ID" value="AXM06397.1"/>
    <property type="molecule type" value="Genomic_DNA"/>
</dbReference>
<evidence type="ECO:0000313" key="5">
    <source>
        <dbReference type="Proteomes" id="UP000256621"/>
    </source>
</evidence>
<dbReference type="CDD" id="cd06127">
    <property type="entry name" value="DEDDh"/>
    <property type="match status" value="1"/>
</dbReference>
<feature type="compositionally biased region" description="Basic and acidic residues" evidence="2">
    <location>
        <begin position="612"/>
        <end position="626"/>
    </location>
</feature>
<dbReference type="InterPro" id="IPR000305">
    <property type="entry name" value="GIY-YIG_endonuc"/>
</dbReference>
<dbReference type="Pfam" id="PF00929">
    <property type="entry name" value="RNase_T"/>
    <property type="match status" value="1"/>
</dbReference>
<proteinExistence type="predicted"/>
<dbReference type="GO" id="GO:0009380">
    <property type="term" value="C:excinuclease repair complex"/>
    <property type="evidence" value="ECO:0007669"/>
    <property type="project" value="TreeGrafter"/>
</dbReference>
<dbReference type="CDD" id="cd10434">
    <property type="entry name" value="GIY-YIG_UvrC_Cho"/>
    <property type="match status" value="1"/>
</dbReference>
<dbReference type="GO" id="GO:0003677">
    <property type="term" value="F:DNA binding"/>
    <property type="evidence" value="ECO:0007669"/>
    <property type="project" value="InterPro"/>
</dbReference>
<keyword evidence="1" id="KW-0378">Hydrolase</keyword>
<feature type="region of interest" description="Disordered" evidence="2">
    <location>
        <begin position="612"/>
        <end position="633"/>
    </location>
</feature>
<evidence type="ECO:0000256" key="2">
    <source>
        <dbReference type="SAM" id="MobiDB-lite"/>
    </source>
</evidence>
<dbReference type="AlphaFoldDB" id="A0AAD0VN68"/>
<reference evidence="4 5" key="1">
    <citation type="submission" date="2018-08" db="EMBL/GenBank/DDBJ databases">
        <title>Genome sequencing of Cutibacterium acnes KCOM 1315.</title>
        <authorList>
            <person name="Kook J.-K."/>
            <person name="Park S.-N."/>
            <person name="Lim Y.K."/>
        </authorList>
    </citation>
    <scope>NUCLEOTIDE SEQUENCE [LARGE SCALE GENOMIC DNA]</scope>
    <source>
        <strain evidence="4 5">KCOM 1315</strain>
    </source>
</reference>
<dbReference type="InterPro" id="IPR036397">
    <property type="entry name" value="RNaseH_sf"/>
</dbReference>
<dbReference type="Gene3D" id="3.40.1440.10">
    <property type="entry name" value="GIY-YIG endonuclease"/>
    <property type="match status" value="1"/>
</dbReference>
<name>A0AAD0VN68_CUTAC</name>
<dbReference type="GO" id="GO:0006260">
    <property type="term" value="P:DNA replication"/>
    <property type="evidence" value="ECO:0007669"/>
    <property type="project" value="InterPro"/>
</dbReference>
<dbReference type="InterPro" id="IPR050066">
    <property type="entry name" value="UvrABC_protein_C"/>
</dbReference>
<sequence length="633" mass="69977">MLPKTAHHDARSPPPSTWNTALTRLFSLLCLYSRCFLSPRLPTVPIMSAAPLQPSFDDLGTSLSEVTFCVVDLETTGTSEGSQITEIGAVKVCGGRVEGEFQTLVCPTGSIPASVQVLTGITDVMVRSAPSLNAVLPSWSEFSRSTALVAHNARFDIGFLQRAYAQHDYPWDDPAVVDTLALARSVLARGEVRNYKLSTLSRLFHTTTTPSHRALADARATVDVLHGLIDRVGNLGVTTLEDLLEMTHRVPQARRRRRVWAKDLPERSGVYWFCLDKPAPAHPEVLYVGKSVNIRRRVSQYFTASETRRRMDEMVRIATGVKARECSTQLEAGVRELRLIDAHQPRYNRRSRRQGSVWWVTLTHEAHPRLAVVQRAHRDSQPPWGPFTSRQAATRAAIILAEAFGLRQCSGAMSRHPDGCPLAEMGRCSAPCLDPHIDYSTIVGFARLAMTDDVRDLTDRLAQRIARLSAAERFEEAAEFTEDAQEVLRATRRRSRLVSLASCPEIVAARRDGASWEIHVIRHGRLAGAGRCRLGTDPMPVIDAVCATAETVSASPAGLPACTIEEAELVASWFEEPGVRLVDVIGEWSWPAHCWMDTNDLAARVAALHHPGHNESDEADSQDRQARPQLAQV</sequence>
<dbReference type="InterPro" id="IPR012337">
    <property type="entry name" value="RNaseH-like_sf"/>
</dbReference>
<dbReference type="InterPro" id="IPR006054">
    <property type="entry name" value="DnaQ"/>
</dbReference>
<evidence type="ECO:0000313" key="4">
    <source>
        <dbReference type="EMBL" id="AXM06397.1"/>
    </source>
</evidence>
<dbReference type="PANTHER" id="PTHR30562">
    <property type="entry name" value="UVRC/OXIDOREDUCTASE"/>
    <property type="match status" value="1"/>
</dbReference>
<dbReference type="SUPFAM" id="SSF82771">
    <property type="entry name" value="GIY-YIG endonuclease"/>
    <property type="match status" value="1"/>
</dbReference>
<dbReference type="PROSITE" id="PS50164">
    <property type="entry name" value="GIY_YIG"/>
    <property type="match status" value="1"/>
</dbReference>
<keyword evidence="1" id="KW-0269">Exonuclease</keyword>
<dbReference type="PANTHER" id="PTHR30562:SF1">
    <property type="entry name" value="UVRABC SYSTEM PROTEIN C"/>
    <property type="match status" value="1"/>
</dbReference>
<dbReference type="Proteomes" id="UP000256621">
    <property type="component" value="Chromosome"/>
</dbReference>
<dbReference type="NCBIfam" id="NF005907">
    <property type="entry name" value="PRK07883.1-5"/>
    <property type="match status" value="1"/>
</dbReference>
<organism evidence="4 5">
    <name type="scientific">Cutibacterium acnes</name>
    <name type="common">Propionibacterium acnes</name>
    <dbReference type="NCBI Taxonomy" id="1747"/>
    <lineage>
        <taxon>Bacteria</taxon>
        <taxon>Bacillati</taxon>
        <taxon>Actinomycetota</taxon>
        <taxon>Actinomycetes</taxon>
        <taxon>Propionibacteriales</taxon>
        <taxon>Propionibacteriaceae</taxon>
        <taxon>Cutibacterium</taxon>
    </lineage>
</organism>
<accession>A0AAD0VN68</accession>
<dbReference type="GO" id="GO:0006289">
    <property type="term" value="P:nucleotide-excision repair"/>
    <property type="evidence" value="ECO:0007669"/>
    <property type="project" value="InterPro"/>
</dbReference>
<dbReference type="NCBIfam" id="NF005904">
    <property type="entry name" value="PRK07883.1-2"/>
    <property type="match status" value="1"/>
</dbReference>
<dbReference type="GO" id="GO:0004527">
    <property type="term" value="F:exonuclease activity"/>
    <property type="evidence" value="ECO:0007669"/>
    <property type="project" value="UniProtKB-KW"/>
</dbReference>
<gene>
    <name evidence="4" type="ORF">DXN06_04010</name>
</gene>
<dbReference type="Gene3D" id="3.30.420.10">
    <property type="entry name" value="Ribonuclease H-like superfamily/Ribonuclease H"/>
    <property type="match status" value="1"/>
</dbReference>
<evidence type="ECO:0000259" key="3">
    <source>
        <dbReference type="PROSITE" id="PS50164"/>
    </source>
</evidence>
<protein>
    <submittedName>
        <fullName evidence="4">DEDD exnuclease domain-containing protein</fullName>
    </submittedName>
</protein>